<comment type="caution">
    <text evidence="3">The sequence shown here is derived from an EMBL/GenBank/DDBJ whole genome shotgun (WGS) entry which is preliminary data.</text>
</comment>
<dbReference type="RefSeq" id="WP_171325508.1">
    <property type="nucleotide sequence ID" value="NZ_JABFBC010000002.1"/>
</dbReference>
<protein>
    <submittedName>
        <fullName evidence="3">Tripartite tricarboxylate transporter TctB family protein</fullName>
    </submittedName>
</protein>
<dbReference type="Proteomes" id="UP000572377">
    <property type="component" value="Unassembled WGS sequence"/>
</dbReference>
<keyword evidence="4" id="KW-1185">Reference proteome</keyword>
<dbReference type="AlphaFoldDB" id="A0A849L449"/>
<dbReference type="InterPro" id="IPR009936">
    <property type="entry name" value="DUF1468"/>
</dbReference>
<evidence type="ECO:0000313" key="3">
    <source>
        <dbReference type="EMBL" id="NNU80972.1"/>
    </source>
</evidence>
<gene>
    <name evidence="3" type="ORF">HMH01_11045</name>
</gene>
<evidence type="ECO:0000313" key="4">
    <source>
        <dbReference type="Proteomes" id="UP000572377"/>
    </source>
</evidence>
<keyword evidence="1" id="KW-0812">Transmembrane</keyword>
<feature type="transmembrane region" description="Helical" evidence="1">
    <location>
        <begin position="88"/>
        <end position="106"/>
    </location>
</feature>
<evidence type="ECO:0000256" key="1">
    <source>
        <dbReference type="SAM" id="Phobius"/>
    </source>
</evidence>
<dbReference type="Pfam" id="PF07331">
    <property type="entry name" value="TctB"/>
    <property type="match status" value="1"/>
</dbReference>
<feature type="transmembrane region" description="Helical" evidence="1">
    <location>
        <begin position="46"/>
        <end position="67"/>
    </location>
</feature>
<organism evidence="3 4">
    <name type="scientific">Halovulum dunhuangense</name>
    <dbReference type="NCBI Taxonomy" id="1505036"/>
    <lineage>
        <taxon>Bacteria</taxon>
        <taxon>Pseudomonadati</taxon>
        <taxon>Pseudomonadota</taxon>
        <taxon>Alphaproteobacteria</taxon>
        <taxon>Rhodobacterales</taxon>
        <taxon>Paracoccaceae</taxon>
        <taxon>Halovulum</taxon>
    </lineage>
</organism>
<keyword evidence="1" id="KW-0472">Membrane</keyword>
<accession>A0A849L449</accession>
<dbReference type="EMBL" id="JABFBC010000002">
    <property type="protein sequence ID" value="NNU80972.1"/>
    <property type="molecule type" value="Genomic_DNA"/>
</dbReference>
<feature type="transmembrane region" description="Helical" evidence="1">
    <location>
        <begin position="112"/>
        <end position="128"/>
    </location>
</feature>
<keyword evidence="1" id="KW-1133">Transmembrane helix</keyword>
<name>A0A849L449_9RHOB</name>
<evidence type="ECO:0000259" key="2">
    <source>
        <dbReference type="Pfam" id="PF07331"/>
    </source>
</evidence>
<feature type="domain" description="DUF1468" evidence="2">
    <location>
        <begin position="14"/>
        <end position="158"/>
    </location>
</feature>
<reference evidence="3 4" key="1">
    <citation type="submission" date="2020-05" db="EMBL/GenBank/DDBJ databases">
        <title>Gimesia benthica sp. nov., a novel planctomycete isolated from a deep-sea water sample of the Northwest Indian Ocean.</title>
        <authorList>
            <person name="Wang J."/>
            <person name="Ruan C."/>
            <person name="Song L."/>
            <person name="Zhu Y."/>
            <person name="Li A."/>
            <person name="Zheng X."/>
            <person name="Wang L."/>
            <person name="Lu Z."/>
            <person name="Huang Y."/>
            <person name="Du W."/>
            <person name="Zhou Y."/>
            <person name="Huang L."/>
            <person name="Dai X."/>
        </authorList>
    </citation>
    <scope>NUCLEOTIDE SEQUENCE [LARGE SCALE GENOMIC DNA]</scope>
    <source>
        <strain evidence="3 4">YYQ-30</strain>
    </source>
</reference>
<feature type="transmembrane region" description="Helical" evidence="1">
    <location>
        <begin position="135"/>
        <end position="157"/>
    </location>
</feature>
<sequence length="166" mass="17535">MVTNRSIGLKLGVGALLAACLLYFYAIPTWVRSPSNVREIVMSPVFWPTVLSGLMALTGIGLVAGALRGGEIDTPDDEEAAPPGGPAAWARLGGMAAIMVLTMFLLPRLGMVWTSMLVFAATAFLMGTRYRVLAVVCAVLLPLALYGFFAHVAGVAIPQGNFVRLP</sequence>
<proteinExistence type="predicted"/>
<feature type="transmembrane region" description="Helical" evidence="1">
    <location>
        <begin position="7"/>
        <end position="26"/>
    </location>
</feature>